<dbReference type="InterPro" id="IPR006527">
    <property type="entry name" value="F-box-assoc_dom_typ1"/>
</dbReference>
<dbReference type="SMART" id="SM00256">
    <property type="entry name" value="FBOX"/>
    <property type="match status" value="1"/>
</dbReference>
<dbReference type="PANTHER" id="PTHR31672:SF13">
    <property type="entry name" value="F-BOX PROTEIN CPR30-LIKE"/>
    <property type="match status" value="1"/>
</dbReference>
<dbReference type="STRING" id="81985.R0GNF7"/>
<organism evidence="2 3">
    <name type="scientific">Capsella rubella</name>
    <dbReference type="NCBI Taxonomy" id="81985"/>
    <lineage>
        <taxon>Eukaryota</taxon>
        <taxon>Viridiplantae</taxon>
        <taxon>Streptophyta</taxon>
        <taxon>Embryophyta</taxon>
        <taxon>Tracheophyta</taxon>
        <taxon>Spermatophyta</taxon>
        <taxon>Magnoliopsida</taxon>
        <taxon>eudicotyledons</taxon>
        <taxon>Gunneridae</taxon>
        <taxon>Pentapetalae</taxon>
        <taxon>rosids</taxon>
        <taxon>malvids</taxon>
        <taxon>Brassicales</taxon>
        <taxon>Brassicaceae</taxon>
        <taxon>Camelineae</taxon>
        <taxon>Capsella</taxon>
    </lineage>
</organism>
<dbReference type="SUPFAM" id="SSF50965">
    <property type="entry name" value="Galactose oxidase, central domain"/>
    <property type="match status" value="1"/>
</dbReference>
<name>R0GNF7_9BRAS</name>
<dbReference type="NCBIfam" id="TIGR01640">
    <property type="entry name" value="F_box_assoc_1"/>
    <property type="match status" value="1"/>
</dbReference>
<sequence>MTMMSDLSQDLIEEILSRVSITSLLAVRSTCKVWNVLSKNRILCREKARHQFLGFLMMDDRLFSCNFNLHGIGLNQDDSEEFVDPLIKPLGDLLDRVEICKVFSCDGLLLCVTRNHSRSLVVWNPYLGQTRWIRTSNDYHVGSTYALGYDKNKNHKILKFFPQKGYYEIYDFKSNSWSFSFVAPNKGLKCYQPSVSINGNAYFLTDARNVMEGYDCLLCFDFTTKKFGELLSLPFSHDFEQTGRLSCVKEEKLAVLYQRYYYSSKIEIWVTTTIEPNAVSWSKFLAVNMEPLPSLEFDDYASSFFIDEEKKVAVVFDLDQSERCKTAYIIGYNGCLKEVDLENVPHEPVKVRGYIHYFQALVCSSCSYVPSLVQIKQISEHERKDKKRKRKRKETNKV</sequence>
<reference evidence="3" key="1">
    <citation type="journal article" date="2013" name="Nat. Genet.">
        <title>The Capsella rubella genome and the genomic consequences of rapid mating system evolution.</title>
        <authorList>
            <person name="Slotte T."/>
            <person name="Hazzouri K.M."/>
            <person name="Agren J.A."/>
            <person name="Koenig D."/>
            <person name="Maumus F."/>
            <person name="Guo Y.L."/>
            <person name="Steige K."/>
            <person name="Platts A.E."/>
            <person name="Escobar J.S."/>
            <person name="Newman L.K."/>
            <person name="Wang W."/>
            <person name="Mandakova T."/>
            <person name="Vello E."/>
            <person name="Smith L.M."/>
            <person name="Henz S.R."/>
            <person name="Steffen J."/>
            <person name="Takuno S."/>
            <person name="Brandvain Y."/>
            <person name="Coop G."/>
            <person name="Andolfatto P."/>
            <person name="Hu T.T."/>
            <person name="Blanchette M."/>
            <person name="Clark R.M."/>
            <person name="Quesneville H."/>
            <person name="Nordborg M."/>
            <person name="Gaut B.S."/>
            <person name="Lysak M.A."/>
            <person name="Jenkins J."/>
            <person name="Grimwood J."/>
            <person name="Chapman J."/>
            <person name="Prochnik S."/>
            <person name="Shu S."/>
            <person name="Rokhsar D."/>
            <person name="Schmutz J."/>
            <person name="Weigel D."/>
            <person name="Wright S.I."/>
        </authorList>
    </citation>
    <scope>NUCLEOTIDE SEQUENCE [LARGE SCALE GENOMIC DNA]</scope>
    <source>
        <strain evidence="3">cv. Monte Gargano</strain>
    </source>
</reference>
<dbReference type="AlphaFoldDB" id="R0GNF7"/>
<keyword evidence="3" id="KW-1185">Reference proteome</keyword>
<evidence type="ECO:0000259" key="1">
    <source>
        <dbReference type="SMART" id="SM00256"/>
    </source>
</evidence>
<dbReference type="Pfam" id="PF07734">
    <property type="entry name" value="FBA_1"/>
    <property type="match status" value="1"/>
</dbReference>
<dbReference type="PANTHER" id="PTHR31672">
    <property type="entry name" value="BNACNNG10540D PROTEIN"/>
    <property type="match status" value="1"/>
</dbReference>
<dbReference type="Pfam" id="PF00646">
    <property type="entry name" value="F-box"/>
    <property type="match status" value="1"/>
</dbReference>
<dbReference type="EMBL" id="KB870805">
    <property type="protein sequence ID" value="EOA37452.1"/>
    <property type="molecule type" value="Genomic_DNA"/>
</dbReference>
<proteinExistence type="predicted"/>
<protein>
    <recommendedName>
        <fullName evidence="1">F-box domain-containing protein</fullName>
    </recommendedName>
</protein>
<dbReference type="OrthoDB" id="1091693at2759"/>
<dbReference type="InterPro" id="IPR036047">
    <property type="entry name" value="F-box-like_dom_sf"/>
</dbReference>
<dbReference type="InterPro" id="IPR001810">
    <property type="entry name" value="F-box_dom"/>
</dbReference>
<dbReference type="Gene3D" id="1.20.1280.50">
    <property type="match status" value="1"/>
</dbReference>
<dbReference type="KEGG" id="crb:17897610"/>
<evidence type="ECO:0000313" key="3">
    <source>
        <dbReference type="Proteomes" id="UP000029121"/>
    </source>
</evidence>
<dbReference type="SUPFAM" id="SSF81383">
    <property type="entry name" value="F-box domain"/>
    <property type="match status" value="1"/>
</dbReference>
<feature type="domain" description="F-box" evidence="1">
    <location>
        <begin position="7"/>
        <end position="47"/>
    </location>
</feature>
<accession>R0GNF7</accession>
<evidence type="ECO:0000313" key="2">
    <source>
        <dbReference type="EMBL" id="EOA37452.1"/>
    </source>
</evidence>
<dbReference type="Proteomes" id="UP000029121">
    <property type="component" value="Unassembled WGS sequence"/>
</dbReference>
<dbReference type="InterPro" id="IPR050796">
    <property type="entry name" value="SCF_F-box_component"/>
</dbReference>
<dbReference type="InterPro" id="IPR017451">
    <property type="entry name" value="F-box-assoc_interact_dom"/>
</dbReference>
<dbReference type="InterPro" id="IPR011043">
    <property type="entry name" value="Gal_Oxase/kelch_b-propeller"/>
</dbReference>
<gene>
    <name evidence="2" type="ORF">CARUB_v10011544mg</name>
</gene>